<protein>
    <submittedName>
        <fullName evidence="2">Uncharacterized protein</fullName>
    </submittedName>
</protein>
<dbReference type="EMBL" id="DF237132">
    <property type="protein sequence ID" value="GAQ84282.1"/>
    <property type="molecule type" value="Genomic_DNA"/>
</dbReference>
<dbReference type="PANTHER" id="PTHR13464">
    <property type="entry name" value="TRANSCRIPTIONAL REGULATOR PROTEIN HCNGP"/>
    <property type="match status" value="1"/>
</dbReference>
<organism evidence="2 3">
    <name type="scientific">Klebsormidium nitens</name>
    <name type="common">Green alga</name>
    <name type="synonym">Ulothrix nitens</name>
    <dbReference type="NCBI Taxonomy" id="105231"/>
    <lineage>
        <taxon>Eukaryota</taxon>
        <taxon>Viridiplantae</taxon>
        <taxon>Streptophyta</taxon>
        <taxon>Klebsormidiophyceae</taxon>
        <taxon>Klebsormidiales</taxon>
        <taxon>Klebsormidiaceae</taxon>
        <taxon>Klebsormidium</taxon>
    </lineage>
</organism>
<reference evidence="2 3" key="1">
    <citation type="journal article" date="2014" name="Nat. Commun.">
        <title>Klebsormidium flaccidum genome reveals primary factors for plant terrestrial adaptation.</title>
        <authorList>
            <person name="Hori K."/>
            <person name="Maruyama F."/>
            <person name="Fujisawa T."/>
            <person name="Togashi T."/>
            <person name="Yamamoto N."/>
            <person name="Seo M."/>
            <person name="Sato S."/>
            <person name="Yamada T."/>
            <person name="Mori H."/>
            <person name="Tajima N."/>
            <person name="Moriyama T."/>
            <person name="Ikeuchi M."/>
            <person name="Watanabe M."/>
            <person name="Wada H."/>
            <person name="Kobayashi K."/>
            <person name="Saito M."/>
            <person name="Masuda T."/>
            <person name="Sasaki-Sekimoto Y."/>
            <person name="Mashiguchi K."/>
            <person name="Awai K."/>
            <person name="Shimojima M."/>
            <person name="Masuda S."/>
            <person name="Iwai M."/>
            <person name="Nobusawa T."/>
            <person name="Narise T."/>
            <person name="Kondo S."/>
            <person name="Saito H."/>
            <person name="Sato R."/>
            <person name="Murakawa M."/>
            <person name="Ihara Y."/>
            <person name="Oshima-Yamada Y."/>
            <person name="Ohtaka K."/>
            <person name="Satoh M."/>
            <person name="Sonobe K."/>
            <person name="Ishii M."/>
            <person name="Ohtani R."/>
            <person name="Kanamori-Sato M."/>
            <person name="Honoki R."/>
            <person name="Miyazaki D."/>
            <person name="Mochizuki H."/>
            <person name="Umetsu J."/>
            <person name="Higashi K."/>
            <person name="Shibata D."/>
            <person name="Kamiya Y."/>
            <person name="Sato N."/>
            <person name="Nakamura Y."/>
            <person name="Tabata S."/>
            <person name="Ida S."/>
            <person name="Kurokawa K."/>
            <person name="Ohta H."/>
        </authorList>
    </citation>
    <scope>NUCLEOTIDE SEQUENCE [LARGE SCALE GENOMIC DNA]</scope>
    <source>
        <strain evidence="2 3">NIES-2285</strain>
    </source>
</reference>
<feature type="compositionally biased region" description="Acidic residues" evidence="1">
    <location>
        <begin position="13"/>
        <end position="24"/>
    </location>
</feature>
<evidence type="ECO:0000313" key="3">
    <source>
        <dbReference type="Proteomes" id="UP000054558"/>
    </source>
</evidence>
<evidence type="ECO:0000313" key="2">
    <source>
        <dbReference type="EMBL" id="GAQ84282.1"/>
    </source>
</evidence>
<accession>A0A1Y1I2U4</accession>
<dbReference type="Pfam" id="PF07818">
    <property type="entry name" value="HCNGP"/>
    <property type="match status" value="1"/>
</dbReference>
<feature type="region of interest" description="Disordered" evidence="1">
    <location>
        <begin position="12"/>
        <end position="182"/>
    </location>
</feature>
<dbReference type="OMA" id="LQARTHW"/>
<name>A0A1Y1I2U4_KLENI</name>
<dbReference type="AlphaFoldDB" id="A0A1Y1I2U4"/>
<dbReference type="OrthoDB" id="1714508at2759"/>
<proteinExistence type="predicted"/>
<dbReference type="Proteomes" id="UP000054558">
    <property type="component" value="Unassembled WGS sequence"/>
</dbReference>
<dbReference type="GO" id="GO:0005634">
    <property type="term" value="C:nucleus"/>
    <property type="evidence" value="ECO:0000318"/>
    <property type="project" value="GO_Central"/>
</dbReference>
<gene>
    <name evidence="2" type="ORF">KFL_001830100</name>
</gene>
<dbReference type="PANTHER" id="PTHR13464:SF0">
    <property type="entry name" value="SAP30-BINDING PROTEIN"/>
    <property type="match status" value="1"/>
</dbReference>
<dbReference type="GO" id="GO:0006355">
    <property type="term" value="P:regulation of DNA-templated transcription"/>
    <property type="evidence" value="ECO:0007669"/>
    <property type="project" value="InterPro"/>
</dbReference>
<evidence type="ECO:0000256" key="1">
    <source>
        <dbReference type="SAM" id="MobiDB-lite"/>
    </source>
</evidence>
<sequence>MAEGIALLAAYGEDADELDEEEEHLETAALPETNANTSEADQEKAEAVEVDESVERNDAAADRKGSEGAAQTKLKLDQNGALKAVSEQATGWKSPPEERRSPKTTRTPGASPMGSRAGSKSPLDVGRLGRSPLGQRMGLAGVDESEGHERALRAGSAEASGRGLEDEDDLADFMPPPPEGKCSDELQLKFARWVELLKQGRSFNESMRSSKPYRNPDFLAKVVAYHEIDEIGSCFAKDVFDPHGLPEEDFYDNLATAQRQEAEQREQEKRKLGKVDFVKGGVQPPAVAAMGPDGRPLSLASIPKVLTPPVAKVTPLPPAATAAAKVTDIRPGKRTKWDKVEDRSGLPPLDAVAVARERAAALSGGGSLRPTHASRK</sequence>
<dbReference type="STRING" id="105231.A0A1Y1I2U4"/>
<keyword evidence="3" id="KW-1185">Reference proteome</keyword>
<dbReference type="InterPro" id="IPR012479">
    <property type="entry name" value="SAP30BP"/>
</dbReference>
<feature type="compositionally biased region" description="Basic and acidic residues" evidence="1">
    <location>
        <begin position="41"/>
        <end position="66"/>
    </location>
</feature>